<evidence type="ECO:0000256" key="13">
    <source>
        <dbReference type="RuleBase" id="RU000304"/>
    </source>
</evidence>
<keyword evidence="11" id="KW-0479">Metal-binding</keyword>
<evidence type="ECO:0000256" key="7">
    <source>
        <dbReference type="ARBA" id="ARBA00022840"/>
    </source>
</evidence>
<proteinExistence type="inferred from homology"/>
<feature type="binding site" evidence="12">
    <location>
        <position position="39"/>
    </location>
    <ligand>
        <name>ATP</name>
        <dbReference type="ChEBI" id="CHEBI:30616"/>
    </ligand>
</feature>
<dbReference type="GO" id="GO:0046872">
    <property type="term" value="F:metal ion binding"/>
    <property type="evidence" value="ECO:0007669"/>
    <property type="project" value="UniProtKB-KW"/>
</dbReference>
<evidence type="ECO:0000313" key="16">
    <source>
        <dbReference type="EMBL" id="CBY14265.1"/>
    </source>
</evidence>
<evidence type="ECO:0000256" key="2">
    <source>
        <dbReference type="ARBA" id="ARBA00012425"/>
    </source>
</evidence>
<dbReference type="EC" id="2.7.11.22" evidence="2"/>
<name>E4XX71_OIKDI</name>
<dbReference type="OrthoDB" id="1732493at2759"/>
<reference evidence="16" key="1">
    <citation type="journal article" date="2010" name="Science">
        <title>Plasticity of animal genome architecture unmasked by rapid evolution of a pelagic tunicate.</title>
        <authorList>
            <person name="Denoeud F."/>
            <person name="Henriet S."/>
            <person name="Mungpakdee S."/>
            <person name="Aury J.M."/>
            <person name="Da Silva C."/>
            <person name="Brinkmann H."/>
            <person name="Mikhaleva J."/>
            <person name="Olsen L.C."/>
            <person name="Jubin C."/>
            <person name="Canestro C."/>
            <person name="Bouquet J.M."/>
            <person name="Danks G."/>
            <person name="Poulain J."/>
            <person name="Campsteijn C."/>
            <person name="Adamski M."/>
            <person name="Cross I."/>
            <person name="Yadetie F."/>
            <person name="Muffato M."/>
            <person name="Louis A."/>
            <person name="Butcher S."/>
            <person name="Tsagkogeorga G."/>
            <person name="Konrad A."/>
            <person name="Singh S."/>
            <person name="Jensen M.F."/>
            <person name="Cong E.H."/>
            <person name="Eikeseth-Otteraa H."/>
            <person name="Noel B."/>
            <person name="Anthouard V."/>
            <person name="Porcel B.M."/>
            <person name="Kachouri-Lafond R."/>
            <person name="Nishino A."/>
            <person name="Ugolini M."/>
            <person name="Chourrout P."/>
            <person name="Nishida H."/>
            <person name="Aasland R."/>
            <person name="Huzurbazar S."/>
            <person name="Westhof E."/>
            <person name="Delsuc F."/>
            <person name="Lehrach H."/>
            <person name="Reinhardt R."/>
            <person name="Weissenbach J."/>
            <person name="Roy S.W."/>
            <person name="Artiguenave F."/>
            <person name="Postlethwait J.H."/>
            <person name="Manak J.R."/>
            <person name="Thompson E.M."/>
            <person name="Jaillon O."/>
            <person name="Du Pasquier L."/>
            <person name="Boudinot P."/>
            <person name="Liberles D.A."/>
            <person name="Volff J.N."/>
            <person name="Philippe H."/>
            <person name="Lenhard B."/>
            <person name="Roest Crollius H."/>
            <person name="Wincker P."/>
            <person name="Chourrout D."/>
        </authorList>
    </citation>
    <scope>NUCLEOTIDE SEQUENCE [LARGE SCALE GENOMIC DNA]</scope>
</reference>
<organism evidence="16">
    <name type="scientific">Oikopleura dioica</name>
    <name type="common">Tunicate</name>
    <dbReference type="NCBI Taxonomy" id="34765"/>
    <lineage>
        <taxon>Eukaryota</taxon>
        <taxon>Metazoa</taxon>
        <taxon>Chordata</taxon>
        <taxon>Tunicata</taxon>
        <taxon>Appendicularia</taxon>
        <taxon>Copelata</taxon>
        <taxon>Oikopleuridae</taxon>
        <taxon>Oikopleura</taxon>
    </lineage>
</organism>
<feature type="binding site" evidence="11">
    <location>
        <position position="147"/>
    </location>
    <ligand>
        <name>Mg(2+)</name>
        <dbReference type="ChEBI" id="CHEBI:18420"/>
    </ligand>
</feature>
<dbReference type="SMR" id="E4XX71"/>
<feature type="compositionally biased region" description="Polar residues" evidence="14">
    <location>
        <begin position="306"/>
        <end position="318"/>
    </location>
</feature>
<dbReference type="FunFam" id="1.10.510.10:FF:000624">
    <property type="entry name" value="Mitogen-activated protein kinase"/>
    <property type="match status" value="1"/>
</dbReference>
<gene>
    <name evidence="17" type="primary">cdk6</name>
    <name evidence="16" type="ORF">GSOID_T00007251001</name>
</gene>
<evidence type="ECO:0000256" key="11">
    <source>
        <dbReference type="PIRSR" id="PIRSR000615-3"/>
    </source>
</evidence>
<dbReference type="InterPro" id="IPR050108">
    <property type="entry name" value="CDK"/>
</dbReference>
<evidence type="ECO:0000256" key="9">
    <source>
        <dbReference type="ARBA" id="ARBA00048367"/>
    </source>
</evidence>
<feature type="region of interest" description="Disordered" evidence="14">
    <location>
        <begin position="303"/>
        <end position="386"/>
    </location>
</feature>
<dbReference type="GO" id="GO:0010468">
    <property type="term" value="P:regulation of gene expression"/>
    <property type="evidence" value="ECO:0007669"/>
    <property type="project" value="TreeGrafter"/>
</dbReference>
<dbReference type="GO" id="GO:0000307">
    <property type="term" value="C:cyclin-dependent protein kinase holoenzyme complex"/>
    <property type="evidence" value="ECO:0007669"/>
    <property type="project" value="TreeGrafter"/>
</dbReference>
<sequence>MARSTSDRWIDMEEIGGGAYGVVFRARDRQHDNRVVALKRLRVQASDEGMPLNTIREIAILRRLVGFEHPNVVSLLDVCCSRRNDHEIRLLLVFEHVEMDLETFISNASANGGVSLENCRHISRQLLSGLDFLHSQCIVHRDLKPQNVLITSQQHVRIADFGLARLYTPETTLTQVVVTLWYRAPEILLHISYHSAVDLWGAGCIIAEIFNGEPLFQGDREIAQLREILKILGVPQENDWPANTNVSRDSFENVPRKSMAEIVPRAPPYAQQLIKELLEFSFEKRPTAAAALKGPWFQHIGATIPEPQNSSSISTVEAPNNSSSSQNPDNSSNNSQNTCDASESTNQGSTTSSSRPTSTLIGSTRTRQSSETTTDELSVKRSRANT</sequence>
<comment type="similarity">
    <text evidence="1">Belongs to the protein kinase superfamily. CMGC Ser/Thr protein kinase family. CDC2/CDKX subfamily.</text>
</comment>
<dbReference type="SUPFAM" id="SSF56112">
    <property type="entry name" value="Protein kinase-like (PK-like)"/>
    <property type="match status" value="1"/>
</dbReference>
<evidence type="ECO:0000256" key="12">
    <source>
        <dbReference type="PROSITE-ProRule" id="PRU10141"/>
    </source>
</evidence>
<dbReference type="InterPro" id="IPR000719">
    <property type="entry name" value="Prot_kinase_dom"/>
</dbReference>
<evidence type="ECO:0000256" key="3">
    <source>
        <dbReference type="ARBA" id="ARBA00022527"/>
    </source>
</evidence>
<evidence type="ECO:0000256" key="6">
    <source>
        <dbReference type="ARBA" id="ARBA00022777"/>
    </source>
</evidence>
<keyword evidence="4" id="KW-0808">Transferase</keyword>
<reference evidence="17" key="2">
    <citation type="submission" date="2012-02" db="EMBL/GenBank/DDBJ databases">
        <title>Expansion of cyclin B, D and CDK1 repertoires in a chordate, Oikopleura, that extensively endoreduplicates.</title>
        <authorList>
            <person name="Campsteijn C."/>
            <person name="Ovrebo J.I."/>
            <person name="Karlsen B.O."/>
            <person name="Thompson E.M."/>
        </authorList>
    </citation>
    <scope>NUCLEOTIDE SEQUENCE</scope>
</reference>
<dbReference type="EMBL" id="FR823316">
    <property type="protein sequence ID" value="CBZ42095.1"/>
    <property type="molecule type" value="Genomic_DNA"/>
</dbReference>
<dbReference type="PROSITE" id="PS50011">
    <property type="entry name" value="PROTEIN_KINASE_DOM"/>
    <property type="match status" value="1"/>
</dbReference>
<feature type="compositionally biased region" description="Low complexity" evidence="14">
    <location>
        <begin position="349"/>
        <end position="372"/>
    </location>
</feature>
<feature type="compositionally biased region" description="Polar residues" evidence="14">
    <location>
        <begin position="338"/>
        <end position="348"/>
    </location>
</feature>
<dbReference type="Gene3D" id="1.10.510.10">
    <property type="entry name" value="Transferase(Phosphotransferase) domain 1"/>
    <property type="match status" value="1"/>
</dbReference>
<dbReference type="FunFam" id="3.30.200.20:FF:000124">
    <property type="entry name" value="Cyclin-dependent kinase 4"/>
    <property type="match status" value="1"/>
</dbReference>
<dbReference type="GO" id="GO:0005524">
    <property type="term" value="F:ATP binding"/>
    <property type="evidence" value="ECO:0007669"/>
    <property type="project" value="UniProtKB-UniRule"/>
</dbReference>
<dbReference type="EMBL" id="FN653269">
    <property type="protein sequence ID" value="CBY14265.1"/>
    <property type="molecule type" value="Genomic_DNA"/>
</dbReference>
<evidence type="ECO:0000256" key="14">
    <source>
        <dbReference type="SAM" id="MobiDB-lite"/>
    </source>
</evidence>
<dbReference type="Gene3D" id="3.30.200.20">
    <property type="entry name" value="Phosphorylase Kinase, domain 1"/>
    <property type="match status" value="1"/>
</dbReference>
<dbReference type="PANTHER" id="PTHR24056">
    <property type="entry name" value="CELL DIVISION PROTEIN KINASE"/>
    <property type="match status" value="1"/>
</dbReference>
<protein>
    <recommendedName>
        <fullName evidence="2">cyclin-dependent kinase</fullName>
        <ecNumber evidence="2">2.7.11.22</ecNumber>
    </recommendedName>
</protein>
<keyword evidence="3 13" id="KW-0723">Serine/threonine-protein kinase</keyword>
<comment type="catalytic activity">
    <reaction evidence="8">
        <text>L-threonyl-[protein] + ATP = O-phospho-L-threonyl-[protein] + ADP + H(+)</text>
        <dbReference type="Rhea" id="RHEA:46608"/>
        <dbReference type="Rhea" id="RHEA-COMP:11060"/>
        <dbReference type="Rhea" id="RHEA-COMP:11605"/>
        <dbReference type="ChEBI" id="CHEBI:15378"/>
        <dbReference type="ChEBI" id="CHEBI:30013"/>
        <dbReference type="ChEBI" id="CHEBI:30616"/>
        <dbReference type="ChEBI" id="CHEBI:61977"/>
        <dbReference type="ChEBI" id="CHEBI:456216"/>
        <dbReference type="EC" id="2.7.11.22"/>
    </reaction>
</comment>
<dbReference type="InterPro" id="IPR008271">
    <property type="entry name" value="Ser/Thr_kinase_AS"/>
</dbReference>
<keyword evidence="18" id="KW-1185">Reference proteome</keyword>
<dbReference type="GO" id="GO:0005737">
    <property type="term" value="C:cytoplasm"/>
    <property type="evidence" value="ECO:0007669"/>
    <property type="project" value="TreeGrafter"/>
</dbReference>
<evidence type="ECO:0000313" key="18">
    <source>
        <dbReference type="Proteomes" id="UP000001307"/>
    </source>
</evidence>
<comment type="catalytic activity">
    <reaction evidence="9">
        <text>L-seryl-[protein] + ATP = O-phospho-L-seryl-[protein] + ADP + H(+)</text>
        <dbReference type="Rhea" id="RHEA:17989"/>
        <dbReference type="Rhea" id="RHEA-COMP:9863"/>
        <dbReference type="Rhea" id="RHEA-COMP:11604"/>
        <dbReference type="ChEBI" id="CHEBI:15378"/>
        <dbReference type="ChEBI" id="CHEBI:29999"/>
        <dbReference type="ChEBI" id="CHEBI:30616"/>
        <dbReference type="ChEBI" id="CHEBI:83421"/>
        <dbReference type="ChEBI" id="CHEBI:456216"/>
        <dbReference type="EC" id="2.7.11.22"/>
    </reaction>
</comment>
<dbReference type="FunCoup" id="E4XX71">
    <property type="interactions" value="201"/>
</dbReference>
<keyword evidence="7 12" id="KW-0067">ATP-binding</keyword>
<feature type="domain" description="Protein kinase" evidence="15">
    <location>
        <begin position="9"/>
        <end position="297"/>
    </location>
</feature>
<evidence type="ECO:0000259" key="15">
    <source>
        <dbReference type="PROSITE" id="PS50011"/>
    </source>
</evidence>
<dbReference type="Proteomes" id="UP000001307">
    <property type="component" value="Unassembled WGS sequence"/>
</dbReference>
<dbReference type="GO" id="GO:0000082">
    <property type="term" value="P:G1/S transition of mitotic cell cycle"/>
    <property type="evidence" value="ECO:0007669"/>
    <property type="project" value="TreeGrafter"/>
</dbReference>
<evidence type="ECO:0000313" key="17">
    <source>
        <dbReference type="EMBL" id="CBZ42095.1"/>
    </source>
</evidence>
<dbReference type="AlphaFoldDB" id="E4XX71"/>
<feature type="active site" description="Proton acceptor" evidence="10">
    <location>
        <position position="142"/>
    </location>
</feature>
<dbReference type="Pfam" id="PF00069">
    <property type="entry name" value="Pkinase"/>
    <property type="match status" value="1"/>
</dbReference>
<evidence type="ECO:0000256" key="10">
    <source>
        <dbReference type="PIRSR" id="PIRSR000615-1"/>
    </source>
</evidence>
<dbReference type="InParanoid" id="E4XX71"/>
<dbReference type="PROSITE" id="PS00108">
    <property type="entry name" value="PROTEIN_KINASE_ST"/>
    <property type="match status" value="1"/>
</dbReference>
<dbReference type="InterPro" id="IPR017441">
    <property type="entry name" value="Protein_kinase_ATP_BS"/>
</dbReference>
<feature type="binding site" evidence="11">
    <location>
        <position position="160"/>
    </location>
    <ligand>
        <name>Mg(2+)</name>
        <dbReference type="ChEBI" id="CHEBI:18420"/>
    </ligand>
</feature>
<dbReference type="GO" id="GO:0007165">
    <property type="term" value="P:signal transduction"/>
    <property type="evidence" value="ECO:0007669"/>
    <property type="project" value="TreeGrafter"/>
</dbReference>
<keyword evidence="6" id="KW-0418">Kinase</keyword>
<keyword evidence="5 12" id="KW-0547">Nucleotide-binding</keyword>
<dbReference type="PROSITE" id="PS00107">
    <property type="entry name" value="PROTEIN_KINASE_ATP"/>
    <property type="match status" value="1"/>
</dbReference>
<dbReference type="PANTHER" id="PTHR24056:SF472">
    <property type="entry name" value="CYCLIN-DEPENDENT KINASE 4, ISOFORM A"/>
    <property type="match status" value="1"/>
</dbReference>
<dbReference type="GO" id="GO:0005634">
    <property type="term" value="C:nucleus"/>
    <property type="evidence" value="ECO:0007669"/>
    <property type="project" value="TreeGrafter"/>
</dbReference>
<evidence type="ECO:0000256" key="5">
    <source>
        <dbReference type="ARBA" id="ARBA00022741"/>
    </source>
</evidence>
<dbReference type="GO" id="GO:0030332">
    <property type="term" value="F:cyclin binding"/>
    <property type="evidence" value="ECO:0007669"/>
    <property type="project" value="TreeGrafter"/>
</dbReference>
<accession>E4XX71</accession>
<evidence type="ECO:0000256" key="4">
    <source>
        <dbReference type="ARBA" id="ARBA00022679"/>
    </source>
</evidence>
<dbReference type="SMART" id="SM00220">
    <property type="entry name" value="S_TKc"/>
    <property type="match status" value="1"/>
</dbReference>
<feature type="compositionally biased region" description="Low complexity" evidence="14">
    <location>
        <begin position="319"/>
        <end position="337"/>
    </location>
</feature>
<dbReference type="GO" id="GO:0010389">
    <property type="term" value="P:regulation of G2/M transition of mitotic cell cycle"/>
    <property type="evidence" value="ECO:0007669"/>
    <property type="project" value="TreeGrafter"/>
</dbReference>
<evidence type="ECO:0000256" key="1">
    <source>
        <dbReference type="ARBA" id="ARBA00006485"/>
    </source>
</evidence>
<dbReference type="GO" id="GO:0004693">
    <property type="term" value="F:cyclin-dependent protein serine/threonine kinase activity"/>
    <property type="evidence" value="ECO:0007669"/>
    <property type="project" value="UniProtKB-EC"/>
</dbReference>
<evidence type="ECO:0000256" key="8">
    <source>
        <dbReference type="ARBA" id="ARBA00047811"/>
    </source>
</evidence>
<keyword evidence="11" id="KW-0460">Magnesium</keyword>
<dbReference type="InterPro" id="IPR011009">
    <property type="entry name" value="Kinase-like_dom_sf"/>
</dbReference>